<evidence type="ECO:0000256" key="4">
    <source>
        <dbReference type="ARBA" id="ARBA00022777"/>
    </source>
</evidence>
<dbReference type="GO" id="GO:0043531">
    <property type="term" value="F:ADP binding"/>
    <property type="evidence" value="ECO:0007669"/>
    <property type="project" value="UniProtKB-UniRule"/>
</dbReference>
<sequence>MEKFTIHVFSDSFGESGEQVSKCALSQFGFGEYDIIRHSHINSLEKLNQELKIIDGAENILIVHTMINLDHVEVLSSFCKERNFRNIDLLNPLVSAIESFTKRSPRRESGIYKKLDEKYFRRIEAIEFAVKYDDGKDARGIYEADLILLGISRTSKTPLSIYLGNKKHIKVINIPLVPEMEIPKDIFKVPKKKIIGLTNSIEVLNKIREERLKTIGFKEGSAYSSMGRIIEEMDYAENIMKRIGCPVVDVSQKAIEETSEIIINIMKENGFKIIY</sequence>
<dbReference type="eggNOG" id="COG1806">
    <property type="taxonomic scope" value="Bacteria"/>
</dbReference>
<dbReference type="STRING" id="572544.Ilyop_1002"/>
<comment type="function">
    <text evidence="5">Bifunctional serine/threonine kinase and phosphorylase involved in the regulation of the pyruvate, phosphate dikinase (PPDK) by catalyzing its phosphorylation/dephosphorylation.</text>
</comment>
<evidence type="ECO:0000256" key="1">
    <source>
        <dbReference type="ARBA" id="ARBA00022527"/>
    </source>
</evidence>
<gene>
    <name evidence="6" type="ordered locus">Ilyop_1002</name>
</gene>
<keyword evidence="7" id="KW-1185">Reference proteome</keyword>
<dbReference type="Proteomes" id="UP000006875">
    <property type="component" value="Chromosome"/>
</dbReference>
<evidence type="ECO:0000256" key="3">
    <source>
        <dbReference type="ARBA" id="ARBA00022741"/>
    </source>
</evidence>
<comment type="catalytic activity">
    <reaction evidence="5">
        <text>N(tele)-phospho-L-histidyl/L-threonyl-[pyruvate, phosphate dikinase] + ADP = N(tele)-phospho-L-histidyl/O-phospho-L-threonyl-[pyruvate, phosphate dikinase] + AMP + H(+)</text>
        <dbReference type="Rhea" id="RHEA:43692"/>
        <dbReference type="Rhea" id="RHEA-COMP:10650"/>
        <dbReference type="Rhea" id="RHEA-COMP:10651"/>
        <dbReference type="ChEBI" id="CHEBI:15378"/>
        <dbReference type="ChEBI" id="CHEBI:30013"/>
        <dbReference type="ChEBI" id="CHEBI:61977"/>
        <dbReference type="ChEBI" id="CHEBI:83586"/>
        <dbReference type="ChEBI" id="CHEBI:456215"/>
        <dbReference type="ChEBI" id="CHEBI:456216"/>
        <dbReference type="EC" id="2.7.11.32"/>
    </reaction>
</comment>
<dbReference type="GO" id="GO:0005524">
    <property type="term" value="F:ATP binding"/>
    <property type="evidence" value="ECO:0007669"/>
    <property type="project" value="InterPro"/>
</dbReference>
<keyword evidence="4 5" id="KW-0418">Kinase</keyword>
<dbReference type="HOGENOM" id="CLU_046206_2_1_0"/>
<comment type="catalytic activity">
    <reaction evidence="5">
        <text>N(tele)-phospho-L-histidyl/O-phospho-L-threonyl-[pyruvate, phosphate dikinase] + phosphate + H(+) = N(tele)-phospho-L-histidyl/L-threonyl-[pyruvate, phosphate dikinase] + diphosphate</text>
        <dbReference type="Rhea" id="RHEA:43696"/>
        <dbReference type="Rhea" id="RHEA-COMP:10650"/>
        <dbReference type="Rhea" id="RHEA-COMP:10651"/>
        <dbReference type="ChEBI" id="CHEBI:15378"/>
        <dbReference type="ChEBI" id="CHEBI:30013"/>
        <dbReference type="ChEBI" id="CHEBI:33019"/>
        <dbReference type="ChEBI" id="CHEBI:43474"/>
        <dbReference type="ChEBI" id="CHEBI:61977"/>
        <dbReference type="ChEBI" id="CHEBI:83586"/>
        <dbReference type="EC" id="2.7.4.27"/>
    </reaction>
</comment>
<accession>E3H984</accession>
<evidence type="ECO:0000256" key="5">
    <source>
        <dbReference type="HAMAP-Rule" id="MF_00921"/>
    </source>
</evidence>
<dbReference type="NCBIfam" id="NF003742">
    <property type="entry name" value="PRK05339.1"/>
    <property type="match status" value="1"/>
</dbReference>
<dbReference type="GO" id="GO:0016776">
    <property type="term" value="F:phosphotransferase activity, phosphate group as acceptor"/>
    <property type="evidence" value="ECO:0007669"/>
    <property type="project" value="UniProtKB-UniRule"/>
</dbReference>
<dbReference type="EC" id="2.7.11.32" evidence="5"/>
<feature type="binding site" evidence="5">
    <location>
        <begin position="150"/>
        <end position="157"/>
    </location>
    <ligand>
        <name>ADP</name>
        <dbReference type="ChEBI" id="CHEBI:456216"/>
    </ligand>
</feature>
<organism evidence="6 7">
    <name type="scientific">Ilyobacter polytropus (strain ATCC 51220 / DSM 2926 / LMG 16218 / CuHBu1)</name>
    <dbReference type="NCBI Taxonomy" id="572544"/>
    <lineage>
        <taxon>Bacteria</taxon>
        <taxon>Fusobacteriati</taxon>
        <taxon>Fusobacteriota</taxon>
        <taxon>Fusobacteriia</taxon>
        <taxon>Fusobacteriales</taxon>
        <taxon>Fusobacteriaceae</taxon>
        <taxon>Ilyobacter</taxon>
    </lineage>
</organism>
<dbReference type="Pfam" id="PF03618">
    <property type="entry name" value="Kinase-PPPase"/>
    <property type="match status" value="1"/>
</dbReference>
<evidence type="ECO:0000313" key="7">
    <source>
        <dbReference type="Proteomes" id="UP000006875"/>
    </source>
</evidence>
<evidence type="ECO:0000313" key="6">
    <source>
        <dbReference type="EMBL" id="ADO82783.1"/>
    </source>
</evidence>
<dbReference type="InterPro" id="IPR026565">
    <property type="entry name" value="PPDK_reg"/>
</dbReference>
<keyword evidence="2 5" id="KW-0808">Transferase</keyword>
<evidence type="ECO:0000256" key="2">
    <source>
        <dbReference type="ARBA" id="ARBA00022679"/>
    </source>
</evidence>
<keyword evidence="3 5" id="KW-0547">Nucleotide-binding</keyword>
<dbReference type="AlphaFoldDB" id="E3H984"/>
<keyword evidence="1 5" id="KW-0723">Serine/threonine-protein kinase</keyword>
<dbReference type="GO" id="GO:0004674">
    <property type="term" value="F:protein serine/threonine kinase activity"/>
    <property type="evidence" value="ECO:0007669"/>
    <property type="project" value="UniProtKB-UniRule"/>
</dbReference>
<comment type="similarity">
    <text evidence="5">Belongs to the pyruvate, phosphate/water dikinase regulatory protein family. PDRP subfamily.</text>
</comment>
<dbReference type="PANTHER" id="PTHR31756:SF3">
    <property type="entry name" value="PYRUVATE, PHOSPHATE DIKINASE REGULATORY PROTEIN 1, CHLOROPLASTIC"/>
    <property type="match status" value="1"/>
</dbReference>
<protein>
    <recommendedName>
        <fullName evidence="5">Putative pyruvate, phosphate dikinase regulatory protein</fullName>
        <shortName evidence="5">PPDK regulatory protein</shortName>
        <ecNumber evidence="5">2.7.11.32</ecNumber>
        <ecNumber evidence="5">2.7.4.27</ecNumber>
    </recommendedName>
</protein>
<dbReference type="EMBL" id="CP002281">
    <property type="protein sequence ID" value="ADO82783.1"/>
    <property type="molecule type" value="Genomic_DNA"/>
</dbReference>
<dbReference type="PANTHER" id="PTHR31756">
    <property type="entry name" value="PYRUVATE, PHOSPHATE DIKINASE REGULATORY PROTEIN 1, CHLOROPLASTIC"/>
    <property type="match status" value="1"/>
</dbReference>
<reference evidence="6 7" key="1">
    <citation type="journal article" date="2010" name="Stand. Genomic Sci.">
        <title>Complete genome sequence of Ilyobacter polytropus type strain (CuHbu1).</title>
        <authorList>
            <person name="Sikorski J."/>
            <person name="Chertkov O."/>
            <person name="Lapidus A."/>
            <person name="Nolan M."/>
            <person name="Lucas S."/>
            <person name="Del Rio T.G."/>
            <person name="Tice H."/>
            <person name="Cheng J.F."/>
            <person name="Tapia R."/>
            <person name="Han C."/>
            <person name="Goodwin L."/>
            <person name="Pitluck S."/>
            <person name="Liolios K."/>
            <person name="Ivanova N."/>
            <person name="Mavromatis K."/>
            <person name="Mikhailova N."/>
            <person name="Pati A."/>
            <person name="Chen A."/>
            <person name="Palaniappan K."/>
            <person name="Land M."/>
            <person name="Hauser L."/>
            <person name="Chang Y.J."/>
            <person name="Jeffries C.D."/>
            <person name="Brambilla E."/>
            <person name="Yasawong M."/>
            <person name="Rohde M."/>
            <person name="Pukall R."/>
            <person name="Spring S."/>
            <person name="Goker M."/>
            <person name="Woyke T."/>
            <person name="Bristow J."/>
            <person name="Eisen J.A."/>
            <person name="Markowitz V."/>
            <person name="Hugenholtz P."/>
            <person name="Kyrpides N.C."/>
            <person name="Klenk H.P."/>
        </authorList>
    </citation>
    <scope>NUCLEOTIDE SEQUENCE [LARGE SCALE GENOMIC DNA]</scope>
    <source>
        <strain evidence="7">ATCC 51220 / DSM 2926 / LMG 16218 / CuHBu1</strain>
    </source>
</reference>
<dbReference type="OrthoDB" id="9782201at2"/>
<dbReference type="EC" id="2.7.4.27" evidence="5"/>
<dbReference type="HAMAP" id="MF_00921">
    <property type="entry name" value="PDRP"/>
    <property type="match status" value="1"/>
</dbReference>
<proteinExistence type="inferred from homology"/>
<dbReference type="KEGG" id="ipo:Ilyop_1002"/>
<dbReference type="RefSeq" id="WP_013387451.1">
    <property type="nucleotide sequence ID" value="NC_014632.1"/>
</dbReference>
<dbReference type="InterPro" id="IPR005177">
    <property type="entry name" value="Kinase-pyrophosphorylase"/>
</dbReference>
<name>E3H984_ILYPC</name>